<gene>
    <name evidence="1" type="ORF">FRX31_002243</name>
</gene>
<evidence type="ECO:0000313" key="1">
    <source>
        <dbReference type="EMBL" id="KAF5208170.1"/>
    </source>
</evidence>
<protein>
    <submittedName>
        <fullName evidence="1">Uncharacterized protein</fullName>
    </submittedName>
</protein>
<dbReference type="AlphaFoldDB" id="A0A7J6XHL3"/>
<organism evidence="1 2">
    <name type="scientific">Thalictrum thalictroides</name>
    <name type="common">Rue-anemone</name>
    <name type="synonym">Anemone thalictroides</name>
    <dbReference type="NCBI Taxonomy" id="46969"/>
    <lineage>
        <taxon>Eukaryota</taxon>
        <taxon>Viridiplantae</taxon>
        <taxon>Streptophyta</taxon>
        <taxon>Embryophyta</taxon>
        <taxon>Tracheophyta</taxon>
        <taxon>Spermatophyta</taxon>
        <taxon>Magnoliopsida</taxon>
        <taxon>Ranunculales</taxon>
        <taxon>Ranunculaceae</taxon>
        <taxon>Thalictroideae</taxon>
        <taxon>Thalictrum</taxon>
    </lineage>
</organism>
<comment type="caution">
    <text evidence="1">The sequence shown here is derived from an EMBL/GenBank/DDBJ whole genome shotgun (WGS) entry which is preliminary data.</text>
</comment>
<keyword evidence="2" id="KW-1185">Reference proteome</keyword>
<proteinExistence type="predicted"/>
<sequence>MYLLLCPPLLLKYTPTGRSEINLDSILFSPSIKCHALIIASDSGHALIITANSFTFMTLLLNVEFNFMR</sequence>
<reference evidence="1 2" key="1">
    <citation type="submission" date="2020-06" db="EMBL/GenBank/DDBJ databases">
        <title>Transcriptomic and genomic resources for Thalictrum thalictroides and T. hernandezii: Facilitating candidate gene discovery in an emerging model plant lineage.</title>
        <authorList>
            <person name="Arias T."/>
            <person name="Riano-Pachon D.M."/>
            <person name="Di Stilio V.S."/>
        </authorList>
    </citation>
    <scope>NUCLEOTIDE SEQUENCE [LARGE SCALE GENOMIC DNA]</scope>
    <source>
        <strain evidence="2">cv. WT478/WT964</strain>
        <tissue evidence="1">Leaves</tissue>
    </source>
</reference>
<evidence type="ECO:0000313" key="2">
    <source>
        <dbReference type="Proteomes" id="UP000554482"/>
    </source>
</evidence>
<dbReference type="Proteomes" id="UP000554482">
    <property type="component" value="Unassembled WGS sequence"/>
</dbReference>
<accession>A0A7J6XHL3</accession>
<dbReference type="EMBL" id="JABWDY010000356">
    <property type="protein sequence ID" value="KAF5208170.1"/>
    <property type="molecule type" value="Genomic_DNA"/>
</dbReference>
<name>A0A7J6XHL3_THATH</name>